<dbReference type="OrthoDB" id="4794442at2"/>
<dbReference type="EMBL" id="JDYK01000006">
    <property type="protein sequence ID" value="EWS81736.1"/>
    <property type="molecule type" value="Genomic_DNA"/>
</dbReference>
<gene>
    <name evidence="1" type="ORF">BF93_15295</name>
</gene>
<comment type="caution">
    <text evidence="1">The sequence shown here is derived from an EMBL/GenBank/DDBJ whole genome shotgun (WGS) entry which is preliminary data.</text>
</comment>
<evidence type="ECO:0000313" key="2">
    <source>
        <dbReference type="Proteomes" id="UP000023067"/>
    </source>
</evidence>
<evidence type="ECO:0000313" key="1">
    <source>
        <dbReference type="EMBL" id="EWS81736.1"/>
    </source>
</evidence>
<dbReference type="RefSeq" id="WP_038371615.1">
    <property type="nucleotide sequence ID" value="NZ_KK069991.1"/>
</dbReference>
<dbReference type="Proteomes" id="UP000023067">
    <property type="component" value="Unassembled WGS sequence"/>
</dbReference>
<protein>
    <submittedName>
        <fullName evidence="1">Uncharacterized protein</fullName>
    </submittedName>
</protein>
<keyword evidence="2" id="KW-1185">Reference proteome</keyword>
<dbReference type="PATRIC" id="fig|396014.3.peg.1401"/>
<proteinExistence type="predicted"/>
<reference evidence="1 2" key="1">
    <citation type="submission" date="2014-02" db="EMBL/GenBank/DDBJ databases">
        <title>Genome sequence of Brachybacterium phenoliresistens strain W13A50.</title>
        <authorList>
            <person name="Wang X."/>
        </authorList>
    </citation>
    <scope>NUCLEOTIDE SEQUENCE [LARGE SCALE GENOMIC DNA]</scope>
    <source>
        <strain evidence="1 2">W13A50</strain>
    </source>
</reference>
<organism evidence="1 2">
    <name type="scientific">Brachybacterium phenoliresistens</name>
    <dbReference type="NCBI Taxonomy" id="396014"/>
    <lineage>
        <taxon>Bacteria</taxon>
        <taxon>Bacillati</taxon>
        <taxon>Actinomycetota</taxon>
        <taxon>Actinomycetes</taxon>
        <taxon>Micrococcales</taxon>
        <taxon>Dermabacteraceae</taxon>
        <taxon>Brachybacterium</taxon>
    </lineage>
</organism>
<accession>Z9JVB1</accession>
<dbReference type="HOGENOM" id="CLU_2341266_0_0_11"/>
<name>Z9JVB1_9MICO</name>
<dbReference type="AlphaFoldDB" id="Z9JVB1"/>
<sequence length="97" mass="10143">MTMLYTTTIITSAEQAEALPLGTIAASDEPVEDAFLAVLRSIKGARVWESVDAGMQGDADMVGWIALIPAQEAARAAGRTVRHALQSVAQAAYPQAG</sequence>